<comment type="caution">
    <text evidence="1">The sequence shown here is derived from an EMBL/GenBank/DDBJ whole genome shotgun (WGS) entry which is preliminary data.</text>
</comment>
<dbReference type="Proteomes" id="UP000256661">
    <property type="component" value="Unassembled WGS sequence"/>
</dbReference>
<protein>
    <submittedName>
        <fullName evidence="1">Uncharacterized protein</fullName>
    </submittedName>
</protein>
<dbReference type="RefSeq" id="WP_116024611.1">
    <property type="nucleotide sequence ID" value="NZ_QTTT01000001.1"/>
</dbReference>
<sequence>MTNLDEPGLGVDFGRVIQGGPGPDGSADTVFLDGDLDSALSSPATEGAFEVLARLADRFAGRVWIISKCGPVTERKTRLWLDHHAFWERTGTPVGHLRICRRRADKAVHCADLGITHMIDDRLDVHRALVGLVPRRYLFGPQEQPPPA</sequence>
<dbReference type="AlphaFoldDB" id="A0A3D9T221"/>
<accession>A0A3D9T221</accession>
<reference evidence="1 2" key="1">
    <citation type="submission" date="2018-08" db="EMBL/GenBank/DDBJ databases">
        <title>Sequencing the genomes of 1000 actinobacteria strains.</title>
        <authorList>
            <person name="Klenk H.-P."/>
        </authorList>
    </citation>
    <scope>NUCLEOTIDE SEQUENCE [LARGE SCALE GENOMIC DNA]</scope>
    <source>
        <strain evidence="1 2">DSM 43927</strain>
    </source>
</reference>
<evidence type="ECO:0000313" key="2">
    <source>
        <dbReference type="Proteomes" id="UP000256661"/>
    </source>
</evidence>
<keyword evidence="2" id="KW-1185">Reference proteome</keyword>
<name>A0A3D9T221_9ACTN</name>
<gene>
    <name evidence="1" type="ORF">DFJ69_4794</name>
</gene>
<dbReference type="OrthoDB" id="3674144at2"/>
<dbReference type="EMBL" id="QTTT01000001">
    <property type="protein sequence ID" value="REE99285.1"/>
    <property type="molecule type" value="Genomic_DNA"/>
</dbReference>
<evidence type="ECO:0000313" key="1">
    <source>
        <dbReference type="EMBL" id="REE99285.1"/>
    </source>
</evidence>
<proteinExistence type="predicted"/>
<organism evidence="1 2">
    <name type="scientific">Thermomonospora umbrina</name>
    <dbReference type="NCBI Taxonomy" id="111806"/>
    <lineage>
        <taxon>Bacteria</taxon>
        <taxon>Bacillati</taxon>
        <taxon>Actinomycetota</taxon>
        <taxon>Actinomycetes</taxon>
        <taxon>Streptosporangiales</taxon>
        <taxon>Thermomonosporaceae</taxon>
        <taxon>Thermomonospora</taxon>
    </lineage>
</organism>